<organism evidence="3 4">
    <name type="scientific">Larkinella rosea</name>
    <dbReference type="NCBI Taxonomy" id="2025312"/>
    <lineage>
        <taxon>Bacteria</taxon>
        <taxon>Pseudomonadati</taxon>
        <taxon>Bacteroidota</taxon>
        <taxon>Cytophagia</taxon>
        <taxon>Cytophagales</taxon>
        <taxon>Spirosomataceae</taxon>
        <taxon>Larkinella</taxon>
    </lineage>
</organism>
<dbReference type="AlphaFoldDB" id="A0A3P1BZX4"/>
<dbReference type="InterPro" id="IPR050902">
    <property type="entry name" value="ABC_Transporter_SBP"/>
</dbReference>
<dbReference type="PANTHER" id="PTHR30535">
    <property type="entry name" value="VITAMIN B12-BINDING PROTEIN"/>
    <property type="match status" value="1"/>
</dbReference>
<evidence type="ECO:0000256" key="1">
    <source>
        <dbReference type="ARBA" id="ARBA00022729"/>
    </source>
</evidence>
<keyword evidence="4" id="KW-1185">Reference proteome</keyword>
<reference evidence="3 4" key="1">
    <citation type="submission" date="2018-11" db="EMBL/GenBank/DDBJ databases">
        <authorList>
            <person name="Zhou Z."/>
            <person name="Wang G."/>
        </authorList>
    </citation>
    <scope>NUCLEOTIDE SEQUENCE [LARGE SCALE GENOMIC DNA]</scope>
    <source>
        <strain evidence="3 4">KCTC52004</strain>
    </source>
</reference>
<dbReference type="OrthoDB" id="9816357at2"/>
<dbReference type="NCBIfam" id="NF038402">
    <property type="entry name" value="TroA_like"/>
    <property type="match status" value="1"/>
</dbReference>
<evidence type="ECO:0000259" key="2">
    <source>
        <dbReference type="PROSITE" id="PS50983"/>
    </source>
</evidence>
<comment type="caution">
    <text evidence="3">The sequence shown here is derived from an EMBL/GenBank/DDBJ whole genome shotgun (WGS) entry which is preliminary data.</text>
</comment>
<dbReference type="SUPFAM" id="SSF53807">
    <property type="entry name" value="Helical backbone' metal receptor"/>
    <property type="match status" value="1"/>
</dbReference>
<protein>
    <submittedName>
        <fullName evidence="3">Cobalamin-binding protein</fullName>
    </submittedName>
</protein>
<dbReference type="PANTHER" id="PTHR30535:SF35">
    <property type="entry name" value="PERIPLASMIC BINDING PROTEIN"/>
    <property type="match status" value="1"/>
</dbReference>
<dbReference type="Gene3D" id="3.40.50.1980">
    <property type="entry name" value="Nitrogenase molybdenum iron protein domain"/>
    <property type="match status" value="2"/>
</dbReference>
<name>A0A3P1BZX4_9BACT</name>
<feature type="domain" description="Fe/B12 periplasmic-binding" evidence="2">
    <location>
        <begin position="5"/>
        <end position="250"/>
    </location>
</feature>
<keyword evidence="1" id="KW-0732">Signal</keyword>
<evidence type="ECO:0000313" key="4">
    <source>
        <dbReference type="Proteomes" id="UP000271925"/>
    </source>
</evidence>
<dbReference type="EMBL" id="RQJO01000007">
    <property type="protein sequence ID" value="RRB06562.1"/>
    <property type="molecule type" value="Genomic_DNA"/>
</dbReference>
<proteinExistence type="predicted"/>
<dbReference type="PROSITE" id="PS50983">
    <property type="entry name" value="FE_B12_PBP"/>
    <property type="match status" value="1"/>
</dbReference>
<evidence type="ECO:0000313" key="3">
    <source>
        <dbReference type="EMBL" id="RRB06562.1"/>
    </source>
</evidence>
<accession>A0A3P1BZX4</accession>
<dbReference type="RefSeq" id="WP_124869772.1">
    <property type="nucleotide sequence ID" value="NZ_RQJO01000007.1"/>
</dbReference>
<dbReference type="Proteomes" id="UP000271925">
    <property type="component" value="Unassembled WGS sequence"/>
</dbReference>
<dbReference type="InterPro" id="IPR054828">
    <property type="entry name" value="Vit_B12_bind_prot"/>
</dbReference>
<sequence length="250" mass="28140">MPPKRIISVVPSQTELLFDLGLNGEIVGITKFCIHPTDLVKEKTVVGGTKTLNLDRIHDLKPDFILANKEENTRGQIEELQRHYPVHVTDVNNVAEALAMIREVGDWAGRKAEAEQLATQINDSFQTIKSPGHSTGLSVAYFIWRKPYLVAAGQTFIHSMLEWAGFRNAFGDASRYPEVTETDLKTARPDLLFLSSEPFPFSEKHVAELQEICPNTQIVLVDGEIFSWYGSRLLKAADYFRQLRNTIGLL</sequence>
<dbReference type="InterPro" id="IPR002491">
    <property type="entry name" value="ABC_transptr_periplasmic_BD"/>
</dbReference>
<gene>
    <name evidence="3" type="ORF">EHT25_01825</name>
</gene>
<dbReference type="Pfam" id="PF01497">
    <property type="entry name" value="Peripla_BP_2"/>
    <property type="match status" value="1"/>
</dbReference>